<dbReference type="InterPro" id="IPR004096">
    <property type="entry name" value="V4R"/>
</dbReference>
<dbReference type="EMBL" id="JTHE02000003">
    <property type="protein sequence ID" value="NEV69798.1"/>
    <property type="molecule type" value="Genomic_DNA"/>
</dbReference>
<sequence length="218" mass="24435">MISVADLLVDDRLPSNYFASDVYIRGTLELGLLENRRGDRLLALPDALMKSIVAGLNQETGQATRYVLRNCGLWWGKNFYARFCEELSDYYQKGVADLSMVEFVKALQECWRTHGWGVLTVNTDYQMKGFLVIEVQNSPFTAHAIQPNQPSGALECGVLQAFFSQLTGRDLTCVQISCESMGADRNRFVLGLENRLEAAEALVQEGQPHTAIMQMLTQ</sequence>
<reference evidence="2" key="3">
    <citation type="submission" date="2020-02" db="EMBL/GenBank/DDBJ databases">
        <authorList>
            <person name="Sarangi A.N."/>
            <person name="Ghosh S."/>
            <person name="Mukherjee M."/>
            <person name="Tripathy S."/>
        </authorList>
    </citation>
    <scope>NUCLEOTIDE SEQUENCE</scope>
    <source>
        <strain evidence="2">BDU141951</strain>
    </source>
</reference>
<evidence type="ECO:0000313" key="2">
    <source>
        <dbReference type="EMBL" id="NEV69798.1"/>
    </source>
</evidence>
<dbReference type="AlphaFoldDB" id="A0A0C1YAN9"/>
<reference evidence="2" key="2">
    <citation type="journal article" date="2015" name="Genome Announc.">
        <title>Draft Genome Sequence of Filamentous Marine Cyanobacterium Lyngbya confervoides Strain BDU141951.</title>
        <authorList>
            <person name="Chandrababunaidu M.M."/>
            <person name="Sen D."/>
            <person name="Tripathy S."/>
        </authorList>
    </citation>
    <scope>NUCLEOTIDE SEQUENCE</scope>
    <source>
        <strain evidence="2">BDU141951</strain>
    </source>
</reference>
<gene>
    <name evidence="2" type="ORF">QQ91_022130</name>
</gene>
<protein>
    <submittedName>
        <fullName evidence="2">4-vinyl reductase</fullName>
    </submittedName>
</protein>
<dbReference type="SUPFAM" id="SSF111126">
    <property type="entry name" value="Ligand-binding domain in the NO signalling and Golgi transport"/>
    <property type="match status" value="1"/>
</dbReference>
<feature type="domain" description="4-vinyl reductase 4VR" evidence="1">
    <location>
        <begin position="130"/>
        <end position="192"/>
    </location>
</feature>
<reference evidence="2" key="1">
    <citation type="submission" date="2014-11" db="EMBL/GenBank/DDBJ databases">
        <authorList>
            <person name="Malar M.C."/>
            <person name="Sen D."/>
            <person name="Tripathy S."/>
        </authorList>
    </citation>
    <scope>NUCLEOTIDE SEQUENCE</scope>
    <source>
        <strain evidence="2">BDU141951</strain>
    </source>
</reference>
<dbReference type="Gene3D" id="3.30.1380.20">
    <property type="entry name" value="Trafficking protein particle complex subunit 3"/>
    <property type="match status" value="1"/>
</dbReference>
<dbReference type="PANTHER" id="PTHR35090">
    <property type="entry name" value="DNA-DIRECTED RNA POLYMERASE SUBUNIT I"/>
    <property type="match status" value="1"/>
</dbReference>
<name>A0A0C1YAN9_9CYAN</name>
<proteinExistence type="predicted"/>
<organism evidence="2">
    <name type="scientific">Lyngbya confervoides BDU141951</name>
    <dbReference type="NCBI Taxonomy" id="1574623"/>
    <lineage>
        <taxon>Bacteria</taxon>
        <taxon>Bacillati</taxon>
        <taxon>Cyanobacteriota</taxon>
        <taxon>Cyanophyceae</taxon>
        <taxon>Oscillatoriophycideae</taxon>
        <taxon>Oscillatoriales</taxon>
        <taxon>Microcoleaceae</taxon>
        <taxon>Lyngbya</taxon>
    </lineage>
</organism>
<accession>A0A0C1YAN9</accession>
<dbReference type="InterPro" id="IPR024096">
    <property type="entry name" value="NO_sig/Golgi_transp_ligand-bd"/>
</dbReference>
<dbReference type="Pfam" id="PF02830">
    <property type="entry name" value="V4R"/>
    <property type="match status" value="1"/>
</dbReference>
<comment type="caution">
    <text evidence="2">The sequence shown here is derived from an EMBL/GenBank/DDBJ whole genome shotgun (WGS) entry which is preliminary data.</text>
</comment>
<evidence type="ECO:0000259" key="1">
    <source>
        <dbReference type="SMART" id="SM00989"/>
    </source>
</evidence>
<dbReference type="SMART" id="SM00989">
    <property type="entry name" value="V4R"/>
    <property type="match status" value="1"/>
</dbReference>
<dbReference type="PANTHER" id="PTHR35090:SF1">
    <property type="entry name" value="SLR0144 PROTEIN"/>
    <property type="match status" value="1"/>
</dbReference>